<protein>
    <submittedName>
        <fullName evidence="4">O-antigen biosynthesis protein WbqV</fullName>
    </submittedName>
</protein>
<feature type="domain" description="Polysaccharide biosynthesis protein CapD-like" evidence="3">
    <location>
        <begin position="351"/>
        <end position="633"/>
    </location>
</feature>
<evidence type="ECO:0000313" key="4">
    <source>
        <dbReference type="EMBL" id="SDA91933.1"/>
    </source>
</evidence>
<dbReference type="OrthoDB" id="9803111at2"/>
<dbReference type="Gene3D" id="3.40.50.720">
    <property type="entry name" value="NAD(P)-binding Rossmann-like Domain"/>
    <property type="match status" value="2"/>
</dbReference>
<dbReference type="PANTHER" id="PTHR43318:SF1">
    <property type="entry name" value="POLYSACCHARIDE BIOSYNTHESIS PROTEIN EPSC-RELATED"/>
    <property type="match status" value="1"/>
</dbReference>
<sequence>MSQLDQPLETVGPLGGPSLLIASAIALGRLVSKPRTVLHVLSYFRRRLTGRTKAVGKNLPLYVIDLSMALAALSFASFMRLGLDGDVNNPESFQSLLFALPCFFLTCAIVFPVTCLYTRNWRYASIGDMFGIVRAVLVASLAFVFVMFVATRLDSIPRSVIVIEALLLVPMLISVRIRSKLLEVRRFGPAASRAGNGRDMVPVLLVGASDAADLYIRALQRDQDARHWPVGLLERGATTEGYFLRGVPVLGSIEDFDAVVSDLEARGIKPRHVIFTERMPGLVDPALDALIDRAERLGIAVSRPAPVLELRNPKHENRFELRPIELTDLLERPQAVLDKGALSRMIENSRIVVTGAGGSIGGELTQQIAALGPAEVILIDNSEYNLYAIDLELAEKFPGVSRKPYICDVRDAVRLGEIFQRHKIDLVFHAAALKHVPMVELNPCEGILTNVIGTMNVAEATRLCGAKAMVQISTDKVVNTTSVMGATKRLAELYCQSLDLAFVPSETPVRFMTVRFGNVLGSSGSLIPLFKRQLARGGPLTVTDMEMKRFFMTIREAVELTLQASAHGLEKKLGQGEIFVLDMGAPIKIIDMARRMIKLAGYRPDEDIKIEIVGCRPGEKLFEELFDERERRVDVPISGVLGAVPNPVPLDTLRKAFSQLRRSARAGDTAGVLDLVAELLPSYRRGEAKPAAAASASFVPHVIRGSAKAAMPPRDAAA</sequence>
<proteinExistence type="inferred from homology"/>
<keyword evidence="2" id="KW-0812">Transmembrane</keyword>
<name>A0A1G5ZCD6_9HYPH</name>
<feature type="transmembrane region" description="Helical" evidence="2">
    <location>
        <begin position="129"/>
        <end position="150"/>
    </location>
</feature>
<dbReference type="AlphaFoldDB" id="A0A1G5ZCD6"/>
<dbReference type="STRING" id="1165689.SAMN02927914_04583"/>
<evidence type="ECO:0000259" key="3">
    <source>
        <dbReference type="Pfam" id="PF02719"/>
    </source>
</evidence>
<dbReference type="EMBL" id="FMXM01000016">
    <property type="protein sequence ID" value="SDA91933.1"/>
    <property type="molecule type" value="Genomic_DNA"/>
</dbReference>
<dbReference type="InterPro" id="IPR036291">
    <property type="entry name" value="NAD(P)-bd_dom_sf"/>
</dbReference>
<dbReference type="CDD" id="cd05237">
    <property type="entry name" value="UDP_invert_4-6DH_SDR_e"/>
    <property type="match status" value="1"/>
</dbReference>
<dbReference type="Proteomes" id="UP000198588">
    <property type="component" value="Unassembled WGS sequence"/>
</dbReference>
<evidence type="ECO:0000313" key="5">
    <source>
        <dbReference type="Proteomes" id="UP000198588"/>
    </source>
</evidence>
<comment type="similarity">
    <text evidence="1">Belongs to the polysaccharide synthase family.</text>
</comment>
<dbReference type="InterPro" id="IPR003869">
    <property type="entry name" value="Polysac_CapD-like"/>
</dbReference>
<dbReference type="PANTHER" id="PTHR43318">
    <property type="entry name" value="UDP-N-ACETYLGLUCOSAMINE 4,6-DEHYDRATASE"/>
    <property type="match status" value="1"/>
</dbReference>
<keyword evidence="2" id="KW-0472">Membrane</keyword>
<evidence type="ECO:0000256" key="1">
    <source>
        <dbReference type="ARBA" id="ARBA00007430"/>
    </source>
</evidence>
<feature type="transmembrane region" description="Helical" evidence="2">
    <location>
        <begin position="20"/>
        <end position="38"/>
    </location>
</feature>
<accession>A0A1G5ZCD6</accession>
<gene>
    <name evidence="4" type="ORF">SAMN02927914_04583</name>
</gene>
<evidence type="ECO:0000256" key="2">
    <source>
        <dbReference type="SAM" id="Phobius"/>
    </source>
</evidence>
<keyword evidence="2" id="KW-1133">Transmembrane helix</keyword>
<dbReference type="SUPFAM" id="SSF51735">
    <property type="entry name" value="NAD(P)-binding Rossmann-fold domains"/>
    <property type="match status" value="1"/>
</dbReference>
<dbReference type="InterPro" id="IPR051203">
    <property type="entry name" value="Polysaccharide_Synthase-Rel"/>
</dbReference>
<dbReference type="RefSeq" id="WP_091582572.1">
    <property type="nucleotide sequence ID" value="NZ_FMXM01000016.1"/>
</dbReference>
<reference evidence="4 5" key="1">
    <citation type="submission" date="2016-10" db="EMBL/GenBank/DDBJ databases">
        <authorList>
            <person name="de Groot N.N."/>
        </authorList>
    </citation>
    <scope>NUCLEOTIDE SEQUENCE [LARGE SCALE GENOMIC DNA]</scope>
    <source>
        <strain evidence="4 5">CGMCC 1.12097</strain>
    </source>
</reference>
<feature type="transmembrane region" description="Helical" evidence="2">
    <location>
        <begin position="59"/>
        <end position="83"/>
    </location>
</feature>
<feature type="transmembrane region" description="Helical" evidence="2">
    <location>
        <begin position="95"/>
        <end position="117"/>
    </location>
</feature>
<dbReference type="Pfam" id="PF02719">
    <property type="entry name" value="Polysacc_synt_2"/>
    <property type="match status" value="1"/>
</dbReference>
<organism evidence="4 5">
    <name type="scientific">Mesorhizobium qingshengii</name>
    <dbReference type="NCBI Taxonomy" id="1165689"/>
    <lineage>
        <taxon>Bacteria</taxon>
        <taxon>Pseudomonadati</taxon>
        <taxon>Pseudomonadota</taxon>
        <taxon>Alphaproteobacteria</taxon>
        <taxon>Hyphomicrobiales</taxon>
        <taxon>Phyllobacteriaceae</taxon>
        <taxon>Mesorhizobium</taxon>
    </lineage>
</organism>